<comment type="caution">
    <text evidence="2">The sequence shown here is derived from an EMBL/GenBank/DDBJ whole genome shotgun (WGS) entry which is preliminary data.</text>
</comment>
<name>A0A3B0AIE8_9BACL</name>
<feature type="transmembrane region" description="Helical" evidence="1">
    <location>
        <begin position="15"/>
        <end position="37"/>
    </location>
</feature>
<keyword evidence="1" id="KW-0812">Transmembrane</keyword>
<dbReference type="OrthoDB" id="2192428at2"/>
<accession>A0A3B0AIE8</accession>
<evidence type="ECO:0000313" key="2">
    <source>
        <dbReference type="EMBL" id="RKN60353.1"/>
    </source>
</evidence>
<keyword evidence="1" id="KW-0472">Membrane</keyword>
<keyword evidence="3" id="KW-1185">Reference proteome</keyword>
<dbReference type="AlphaFoldDB" id="A0A3B0AIE8"/>
<gene>
    <name evidence="2" type="ORF">D7M11_35895</name>
</gene>
<dbReference type="RefSeq" id="WP_120752070.1">
    <property type="nucleotide sequence ID" value="NZ_RBAH01000059.1"/>
</dbReference>
<keyword evidence="1" id="KW-1133">Transmembrane helix</keyword>
<reference evidence="2 3" key="1">
    <citation type="journal article" date="2007" name="Int. J. Syst. Evol. Microbiol.">
        <title>Paenibacillus ginsengarvi sp. nov., isolated from soil from ginseng cultivation.</title>
        <authorList>
            <person name="Yoon M.H."/>
            <person name="Ten L.N."/>
            <person name="Im W.T."/>
        </authorList>
    </citation>
    <scope>NUCLEOTIDE SEQUENCE [LARGE SCALE GENOMIC DNA]</scope>
    <source>
        <strain evidence="2 3">KCTC 13059</strain>
    </source>
</reference>
<dbReference type="Proteomes" id="UP000282311">
    <property type="component" value="Unassembled WGS sequence"/>
</dbReference>
<organism evidence="2 3">
    <name type="scientific">Paenibacillus ginsengarvi</name>
    <dbReference type="NCBI Taxonomy" id="400777"/>
    <lineage>
        <taxon>Bacteria</taxon>
        <taxon>Bacillati</taxon>
        <taxon>Bacillota</taxon>
        <taxon>Bacilli</taxon>
        <taxon>Bacillales</taxon>
        <taxon>Paenibacillaceae</taxon>
        <taxon>Paenibacillus</taxon>
    </lineage>
</organism>
<evidence type="ECO:0000313" key="3">
    <source>
        <dbReference type="Proteomes" id="UP000282311"/>
    </source>
</evidence>
<proteinExistence type="predicted"/>
<sequence length="49" mass="5394">MSFGIVLLIGIPLPFVSYGLSHFVAEMAFLGLALAIYRRRLITLAAVRD</sequence>
<evidence type="ECO:0000256" key="1">
    <source>
        <dbReference type="SAM" id="Phobius"/>
    </source>
</evidence>
<dbReference type="EMBL" id="RBAH01000059">
    <property type="protein sequence ID" value="RKN60353.1"/>
    <property type="molecule type" value="Genomic_DNA"/>
</dbReference>
<protein>
    <submittedName>
        <fullName evidence="2">Uncharacterized protein</fullName>
    </submittedName>
</protein>